<dbReference type="AlphaFoldDB" id="A0A1Y2CLC1"/>
<dbReference type="InterPro" id="IPR000591">
    <property type="entry name" value="DEP_dom"/>
</dbReference>
<dbReference type="OrthoDB" id="196547at2759"/>
<dbReference type="InterPro" id="IPR036390">
    <property type="entry name" value="WH_DNA-bd_sf"/>
</dbReference>
<name>A0A1Y2CLC1_9FUNG</name>
<dbReference type="PANTHER" id="PTHR10845">
    <property type="entry name" value="REGULATOR OF G PROTEIN SIGNALING"/>
    <property type="match status" value="1"/>
</dbReference>
<dbReference type="Pfam" id="PF00610">
    <property type="entry name" value="DEP"/>
    <property type="match status" value="1"/>
</dbReference>
<feature type="domain" description="RGS" evidence="3">
    <location>
        <begin position="500"/>
        <end position="695"/>
    </location>
</feature>
<dbReference type="PANTHER" id="PTHR10845:SF192">
    <property type="entry name" value="DOUBLE HIT, ISOFORM B"/>
    <property type="match status" value="1"/>
</dbReference>
<sequence>MVQLTMRIPRVPSQYSFVSSNRVLTLFSSLKSKTPHTHIPSQTPFLLFAKLMEVIHLEDIKHHFKVYPKSFRGESAIATMTDKLGFDKTEASECLSGVLFAQLIINVDKPRDTELKPKSIYCLSVKGALVLRDVKAKRLINETPEAVYAGHPVVRTNLVYVDRDNDGNLVQCPTTMNLIFKYCLGDKVPNFHKFENPNLVYTEGSPEVESIEGTNGQVTIWPLFVKDKAVRLKAYTHAFSGTACVDWILRCTSVVSRLEAIAIASHFLNKDWITCVNPDDAVTPVAGSPASVVFPNMDQVIKDSIKAIYQPTPAGAKYLGWNPEREMPGLTSAMNTLFTRKKSELTESSRQSLNNESARNSVNETNRKSNSSTKEGSEISKNPASKSLNFIAGTEEDAELYGWESCHTNLISMDGTKSKSKATSAAPSVAGSVTSSSPAVNKDMDNPITKILHAARPKVHAIKKLAAANHKDSPEFLPMDPSLPRDPLVLQLKERTHNLRLVMILENPELREQFRKYCLFMYSQENFNFWSEADAYRRLHCKGNELVIPGQPIRTKEPGDPTIDEKKVIPPRWQIVAHAMSLYLKYIVDDGPYEINVGIIRKKNITATVATDDLMPYFELINPENIITENMIEPKTVLLPGTEPMLVSRLPAVEKNAQLLITASLFDVAENHIFQLMATDSVPKFLKTTAYHNTMSALIKAGTLKTFGEEDVGGGERRESSTAARATPSASDAKSPNAESIEEGGDGENGYEAPKADLAKFAAEKKNSIAADAVQLAASKETEQSI</sequence>
<keyword evidence="1" id="KW-0734">Signal transduction inhibitor</keyword>
<evidence type="ECO:0000256" key="2">
    <source>
        <dbReference type="SAM" id="MobiDB-lite"/>
    </source>
</evidence>
<feature type="domain" description="DEP" evidence="4">
    <location>
        <begin position="223"/>
        <end position="313"/>
    </location>
</feature>
<evidence type="ECO:0000313" key="5">
    <source>
        <dbReference type="EMBL" id="ORY47654.1"/>
    </source>
</evidence>
<dbReference type="SMART" id="SM00315">
    <property type="entry name" value="RGS"/>
    <property type="match status" value="1"/>
</dbReference>
<feature type="compositionally biased region" description="Low complexity" evidence="2">
    <location>
        <begin position="721"/>
        <end position="731"/>
    </location>
</feature>
<dbReference type="CDD" id="cd04371">
    <property type="entry name" value="DEP"/>
    <property type="match status" value="1"/>
</dbReference>
<keyword evidence="6" id="KW-1185">Reference proteome</keyword>
<dbReference type="PROSITE" id="PS50132">
    <property type="entry name" value="RGS"/>
    <property type="match status" value="1"/>
</dbReference>
<dbReference type="PROSITE" id="PS50186">
    <property type="entry name" value="DEP"/>
    <property type="match status" value="1"/>
</dbReference>
<evidence type="ECO:0000256" key="1">
    <source>
        <dbReference type="ARBA" id="ARBA00022700"/>
    </source>
</evidence>
<proteinExistence type="predicted"/>
<dbReference type="EMBL" id="MCGO01000013">
    <property type="protein sequence ID" value="ORY47654.1"/>
    <property type="molecule type" value="Genomic_DNA"/>
</dbReference>
<reference evidence="5 6" key="1">
    <citation type="submission" date="2016-07" db="EMBL/GenBank/DDBJ databases">
        <title>Pervasive Adenine N6-methylation of Active Genes in Fungi.</title>
        <authorList>
            <consortium name="DOE Joint Genome Institute"/>
            <person name="Mondo S.J."/>
            <person name="Dannebaum R.O."/>
            <person name="Kuo R.C."/>
            <person name="Labutti K."/>
            <person name="Haridas S."/>
            <person name="Kuo A."/>
            <person name="Salamov A."/>
            <person name="Ahrendt S.R."/>
            <person name="Lipzen A."/>
            <person name="Sullivan W."/>
            <person name="Andreopoulos W.B."/>
            <person name="Clum A."/>
            <person name="Lindquist E."/>
            <person name="Daum C."/>
            <person name="Ramamoorthy G.K."/>
            <person name="Gryganskyi A."/>
            <person name="Culley D."/>
            <person name="Magnuson J.K."/>
            <person name="James T.Y."/>
            <person name="O'Malley M.A."/>
            <person name="Stajich J.E."/>
            <person name="Spatafora J.W."/>
            <person name="Visel A."/>
            <person name="Grigoriev I.V."/>
        </authorList>
    </citation>
    <scope>NUCLEOTIDE SEQUENCE [LARGE SCALE GENOMIC DNA]</scope>
    <source>
        <strain evidence="5 6">JEL800</strain>
    </source>
</reference>
<comment type="caution">
    <text evidence="5">The sequence shown here is derived from an EMBL/GenBank/DDBJ whole genome shotgun (WGS) entry which is preliminary data.</text>
</comment>
<dbReference type="InterPro" id="IPR036305">
    <property type="entry name" value="RGS_sf"/>
</dbReference>
<evidence type="ECO:0000313" key="6">
    <source>
        <dbReference type="Proteomes" id="UP000193642"/>
    </source>
</evidence>
<dbReference type="Proteomes" id="UP000193642">
    <property type="component" value="Unassembled WGS sequence"/>
</dbReference>
<gene>
    <name evidence="5" type="ORF">BCR33DRAFT_848387</name>
</gene>
<dbReference type="Gene3D" id="1.10.167.10">
    <property type="entry name" value="Regulator of G-protein Signalling 4, domain 2"/>
    <property type="match status" value="1"/>
</dbReference>
<organism evidence="5 6">
    <name type="scientific">Rhizoclosmatium globosum</name>
    <dbReference type="NCBI Taxonomy" id="329046"/>
    <lineage>
        <taxon>Eukaryota</taxon>
        <taxon>Fungi</taxon>
        <taxon>Fungi incertae sedis</taxon>
        <taxon>Chytridiomycota</taxon>
        <taxon>Chytridiomycota incertae sedis</taxon>
        <taxon>Chytridiomycetes</taxon>
        <taxon>Chytridiales</taxon>
        <taxon>Chytriomycetaceae</taxon>
        <taxon>Rhizoclosmatium</taxon>
    </lineage>
</organism>
<dbReference type="Gene3D" id="1.10.10.10">
    <property type="entry name" value="Winged helix-like DNA-binding domain superfamily/Winged helix DNA-binding domain"/>
    <property type="match status" value="1"/>
</dbReference>
<dbReference type="SMART" id="SM00049">
    <property type="entry name" value="DEP"/>
    <property type="match status" value="1"/>
</dbReference>
<dbReference type="GO" id="GO:0009968">
    <property type="term" value="P:negative regulation of signal transduction"/>
    <property type="evidence" value="ECO:0007669"/>
    <property type="project" value="UniProtKB-KW"/>
</dbReference>
<feature type="region of interest" description="Disordered" evidence="2">
    <location>
        <begin position="343"/>
        <end position="382"/>
    </location>
</feature>
<dbReference type="InterPro" id="IPR016137">
    <property type="entry name" value="RGS"/>
</dbReference>
<dbReference type="SUPFAM" id="SSF46785">
    <property type="entry name" value="Winged helix' DNA-binding domain"/>
    <property type="match status" value="1"/>
</dbReference>
<dbReference type="InterPro" id="IPR044926">
    <property type="entry name" value="RGS_subdomain_2"/>
</dbReference>
<dbReference type="Pfam" id="PF00615">
    <property type="entry name" value="RGS"/>
    <property type="match status" value="1"/>
</dbReference>
<evidence type="ECO:0000259" key="3">
    <source>
        <dbReference type="PROSITE" id="PS50132"/>
    </source>
</evidence>
<feature type="region of interest" description="Disordered" evidence="2">
    <location>
        <begin position="418"/>
        <end position="444"/>
    </location>
</feature>
<dbReference type="InterPro" id="IPR036388">
    <property type="entry name" value="WH-like_DNA-bd_sf"/>
</dbReference>
<protein>
    <submittedName>
        <fullName evidence="5">Uncharacterized protein</fullName>
    </submittedName>
</protein>
<evidence type="ECO:0000259" key="4">
    <source>
        <dbReference type="PROSITE" id="PS50186"/>
    </source>
</evidence>
<feature type="compositionally biased region" description="Polar residues" evidence="2">
    <location>
        <begin position="348"/>
        <end position="382"/>
    </location>
</feature>
<accession>A0A1Y2CLC1</accession>
<dbReference type="SUPFAM" id="SSF48097">
    <property type="entry name" value="Regulator of G-protein signaling, RGS"/>
    <property type="match status" value="1"/>
</dbReference>
<feature type="region of interest" description="Disordered" evidence="2">
    <location>
        <begin position="708"/>
        <end position="755"/>
    </location>
</feature>
<dbReference type="GO" id="GO:0035556">
    <property type="term" value="P:intracellular signal transduction"/>
    <property type="evidence" value="ECO:0007669"/>
    <property type="project" value="InterPro"/>
</dbReference>